<sequence>MGKISKDQRDIYYRLAKEQGWRARSAFKLLQIDDEFRILEGVTKAVDLCAAPGSWSQVLSKRLIENGKDPENVRIVAIDLQPMSPIDGVIQLQGDITDGETAKKVIEIFGTHADLVVCDGAPDVTGLHSLDEYMQAQLVLAALNITTHILKPGGTFVAKIFRARNVTLLYAQLKMFFKEVYCAKPKASRQSSCESFVVCRQYSPPEGYVPTLHKAMTLPHYDDELNQENGPNRILVPFVACGDLSGFDSDGFYPLKGPDIPVGPLGTEYVFRDVVQPPTEPAYKKAVELKKKNQLVKPTSSIRSIVKSFEKINPYTKDENAGNIGYDDDLVESLADFLQINDS</sequence>
<feature type="binding site" evidence="9">
    <location>
        <position position="79"/>
    </location>
    <ligand>
        <name>S-adenosyl-L-methionine</name>
        <dbReference type="ChEBI" id="CHEBI:59789"/>
    </ligand>
</feature>
<comment type="subcellular location">
    <subcellularLocation>
        <location evidence="2 9">Cytoplasm</location>
    </subcellularLocation>
    <subcellularLocation>
        <location evidence="1">Nucleus</location>
    </subcellularLocation>
</comment>
<dbReference type="Gene3D" id="3.40.50.150">
    <property type="entry name" value="Vaccinia Virus protein VP39"/>
    <property type="match status" value="1"/>
</dbReference>
<feature type="domain" description="Ribosomal RNA methyltransferase FtsJ" evidence="10">
    <location>
        <begin position="21"/>
        <end position="202"/>
    </location>
</feature>
<evidence type="ECO:0000256" key="3">
    <source>
        <dbReference type="ARBA" id="ARBA00022490"/>
    </source>
</evidence>
<dbReference type="InterPro" id="IPR002877">
    <property type="entry name" value="RNA_MeTrfase_FtsJ_dom"/>
</dbReference>
<dbReference type="GO" id="GO:0005737">
    <property type="term" value="C:cytoplasm"/>
    <property type="evidence" value="ECO:0007669"/>
    <property type="project" value="UniProtKB-SubCell"/>
</dbReference>
<dbReference type="GO" id="GO:0106340">
    <property type="term" value="F:tRNA (guanosine(34)-2'-O)-methyltransferase activity"/>
    <property type="evidence" value="ECO:0007669"/>
    <property type="project" value="UniProtKB-ARBA"/>
</dbReference>
<feature type="binding site" evidence="9">
    <location>
        <position position="95"/>
    </location>
    <ligand>
        <name>S-adenosyl-L-methionine</name>
        <dbReference type="ChEBI" id="CHEBI:59789"/>
    </ligand>
</feature>
<evidence type="ECO:0000256" key="7">
    <source>
        <dbReference type="ARBA" id="ARBA00022694"/>
    </source>
</evidence>
<evidence type="ECO:0000256" key="2">
    <source>
        <dbReference type="ARBA" id="ARBA00004496"/>
    </source>
</evidence>
<name>A0AA36M5P4_CYLNA</name>
<dbReference type="GO" id="GO:0002181">
    <property type="term" value="P:cytoplasmic translation"/>
    <property type="evidence" value="ECO:0007669"/>
    <property type="project" value="UniProtKB-UniRule"/>
</dbReference>
<dbReference type="EC" id="2.1.1.205" evidence="9"/>
<evidence type="ECO:0000259" key="10">
    <source>
        <dbReference type="Pfam" id="PF01728"/>
    </source>
</evidence>
<dbReference type="AlphaFoldDB" id="A0AA36M5P4"/>
<organism evidence="11 12">
    <name type="scientific">Cylicocyclus nassatus</name>
    <name type="common">Nematode worm</name>
    <dbReference type="NCBI Taxonomy" id="53992"/>
    <lineage>
        <taxon>Eukaryota</taxon>
        <taxon>Metazoa</taxon>
        <taxon>Ecdysozoa</taxon>
        <taxon>Nematoda</taxon>
        <taxon>Chromadorea</taxon>
        <taxon>Rhabditida</taxon>
        <taxon>Rhabditina</taxon>
        <taxon>Rhabditomorpha</taxon>
        <taxon>Strongyloidea</taxon>
        <taxon>Strongylidae</taxon>
        <taxon>Cylicocyclus</taxon>
    </lineage>
</organism>
<evidence type="ECO:0000313" key="11">
    <source>
        <dbReference type="EMBL" id="CAJ0598926.1"/>
    </source>
</evidence>
<protein>
    <recommendedName>
        <fullName evidence="9">Putative tRNA (cytidine(32)/guanosine(34)-2'-O)-methyltransferase</fullName>
        <ecNumber evidence="9">2.1.1.205</ecNumber>
    </recommendedName>
    <alternativeName>
        <fullName evidence="9">2'-O-ribose RNA methyltransferase TRM7 homolog</fullName>
    </alternativeName>
</protein>
<dbReference type="EMBL" id="CATQJL010000223">
    <property type="protein sequence ID" value="CAJ0598926.1"/>
    <property type="molecule type" value="Genomic_DNA"/>
</dbReference>
<dbReference type="InterPro" id="IPR050082">
    <property type="entry name" value="RNA_methyltr_RlmE"/>
</dbReference>
<keyword evidence="4 9" id="KW-0489">Methyltransferase</keyword>
<evidence type="ECO:0000256" key="6">
    <source>
        <dbReference type="ARBA" id="ARBA00022691"/>
    </source>
</evidence>
<dbReference type="PANTHER" id="PTHR10920:SF12">
    <property type="entry name" value="TRNA (CYTIDINE(32)_GUANOSINE(34)-2'-O)-METHYLTRANSFERASE-RELATED"/>
    <property type="match status" value="1"/>
</dbReference>
<dbReference type="HAMAP" id="MF_01547">
    <property type="entry name" value="RNA_methyltr_E"/>
    <property type="match status" value="1"/>
</dbReference>
<keyword evidence="5 9" id="KW-0808">Transferase</keyword>
<keyword evidence="6 9" id="KW-0949">S-adenosyl-L-methionine</keyword>
<keyword evidence="12" id="KW-1185">Reference proteome</keyword>
<evidence type="ECO:0000256" key="8">
    <source>
        <dbReference type="ARBA" id="ARBA00048902"/>
    </source>
</evidence>
<evidence type="ECO:0000256" key="9">
    <source>
        <dbReference type="HAMAP-Rule" id="MF_03162"/>
    </source>
</evidence>
<dbReference type="HAMAP" id="MF_03162">
    <property type="entry name" value="RNA_methyltr_E_TRM7"/>
    <property type="match status" value="1"/>
</dbReference>
<keyword evidence="3 9" id="KW-0963">Cytoplasm</keyword>
<feature type="binding site" evidence="9">
    <location>
        <position position="55"/>
    </location>
    <ligand>
        <name>S-adenosyl-L-methionine</name>
        <dbReference type="ChEBI" id="CHEBI:59789"/>
    </ligand>
</feature>
<dbReference type="InterPro" id="IPR029063">
    <property type="entry name" value="SAM-dependent_MTases_sf"/>
</dbReference>
<feature type="binding site" evidence="9">
    <location>
        <position position="119"/>
    </location>
    <ligand>
        <name>S-adenosyl-L-methionine</name>
        <dbReference type="ChEBI" id="CHEBI:59789"/>
    </ligand>
</feature>
<comment type="catalytic activity">
    <reaction evidence="8 9">
        <text>cytidine(32)/guanosine(34) in tRNA + 2 S-adenosyl-L-methionine = 2'-O-methylcytidine(32)/2'-O-methylguanosine(34) in tRNA + 2 S-adenosyl-L-homocysteine + 2 H(+)</text>
        <dbReference type="Rhea" id="RHEA:42396"/>
        <dbReference type="Rhea" id="RHEA-COMP:10246"/>
        <dbReference type="Rhea" id="RHEA-COMP:10247"/>
        <dbReference type="ChEBI" id="CHEBI:15378"/>
        <dbReference type="ChEBI" id="CHEBI:57856"/>
        <dbReference type="ChEBI" id="CHEBI:59789"/>
        <dbReference type="ChEBI" id="CHEBI:74269"/>
        <dbReference type="ChEBI" id="CHEBI:74445"/>
        <dbReference type="ChEBI" id="CHEBI:74495"/>
        <dbReference type="ChEBI" id="CHEBI:82748"/>
        <dbReference type="EC" id="2.1.1.205"/>
    </reaction>
</comment>
<gene>
    <name evidence="11" type="ORF">CYNAS_LOCUS10909</name>
</gene>
<dbReference type="FunFam" id="3.40.50.150:FF:000040">
    <property type="entry name" value="Putative ribosomal RNA methyltransferase 1"/>
    <property type="match status" value="1"/>
</dbReference>
<evidence type="ECO:0000256" key="1">
    <source>
        <dbReference type="ARBA" id="ARBA00004123"/>
    </source>
</evidence>
<evidence type="ECO:0000256" key="5">
    <source>
        <dbReference type="ARBA" id="ARBA00022679"/>
    </source>
</evidence>
<dbReference type="GO" id="GO:0005634">
    <property type="term" value="C:nucleus"/>
    <property type="evidence" value="ECO:0007669"/>
    <property type="project" value="UniProtKB-SubCell"/>
</dbReference>
<comment type="caution">
    <text evidence="11">The sequence shown here is derived from an EMBL/GenBank/DDBJ whole genome shotgun (WGS) entry which is preliminary data.</text>
</comment>
<proteinExistence type="inferred from homology"/>
<evidence type="ECO:0000256" key="4">
    <source>
        <dbReference type="ARBA" id="ARBA00022603"/>
    </source>
</evidence>
<dbReference type="InterPro" id="IPR028590">
    <property type="entry name" value="RNA_methyltr_E_TRM7"/>
</dbReference>
<keyword evidence="7 9" id="KW-0819">tRNA processing</keyword>
<feature type="binding site" evidence="9">
    <location>
        <position position="53"/>
    </location>
    <ligand>
        <name>S-adenosyl-L-methionine</name>
        <dbReference type="ChEBI" id="CHEBI:59789"/>
    </ligand>
</feature>
<dbReference type="Proteomes" id="UP001176961">
    <property type="component" value="Unassembled WGS sequence"/>
</dbReference>
<evidence type="ECO:0000313" key="12">
    <source>
        <dbReference type="Proteomes" id="UP001176961"/>
    </source>
</evidence>
<dbReference type="PANTHER" id="PTHR10920">
    <property type="entry name" value="RIBOSOMAL RNA METHYLTRANSFERASE"/>
    <property type="match status" value="1"/>
</dbReference>
<comment type="similarity">
    <text evidence="9">Belongs to the class I-like SAM-binding methyltransferase superfamily. RNA methyltransferase RlmE family. TRM7 subfamily.</text>
</comment>
<reference evidence="11" key="1">
    <citation type="submission" date="2023-07" db="EMBL/GenBank/DDBJ databases">
        <authorList>
            <consortium name="CYATHOMIX"/>
        </authorList>
    </citation>
    <scope>NUCLEOTIDE SEQUENCE</scope>
    <source>
        <strain evidence="11">N/A</strain>
    </source>
</reference>
<feature type="active site" description="Proton acceptor" evidence="9">
    <location>
        <position position="159"/>
    </location>
</feature>
<accession>A0AA36M5P4</accession>
<dbReference type="SUPFAM" id="SSF53335">
    <property type="entry name" value="S-adenosyl-L-methionine-dependent methyltransferases"/>
    <property type="match status" value="1"/>
</dbReference>
<dbReference type="GO" id="GO:0002128">
    <property type="term" value="P:tRNA nucleoside ribose methylation"/>
    <property type="evidence" value="ECO:0007669"/>
    <property type="project" value="UniProtKB-UniRule"/>
</dbReference>
<dbReference type="InterPro" id="IPR015507">
    <property type="entry name" value="rRNA-MeTfrase_E"/>
</dbReference>
<comment type="function">
    <text evidence="9">Methylates the 2'-O-ribose of nucleotides at positions 32 and 34 of the tRNA anticodon loop of substrate tRNAs.</text>
</comment>
<dbReference type="Pfam" id="PF01728">
    <property type="entry name" value="FtsJ"/>
    <property type="match status" value="1"/>
</dbReference>